<name>A0A1L3LLS9_9HYPH</name>
<evidence type="ECO:0000313" key="2">
    <source>
        <dbReference type="Proteomes" id="UP000182306"/>
    </source>
</evidence>
<dbReference type="KEGG" id="same:SAMCFNEI73_Ch1767"/>
<dbReference type="AlphaFoldDB" id="A0A1L3LLS9"/>
<evidence type="ECO:0000313" key="1">
    <source>
        <dbReference type="EMBL" id="APG91059.1"/>
    </source>
</evidence>
<dbReference type="EMBL" id="CP013107">
    <property type="protein sequence ID" value="APG91059.1"/>
    <property type="molecule type" value="Genomic_DNA"/>
</dbReference>
<sequence>MLSEKVGRAVENSVAADNLIAKFDHPLNGQSLACPAG</sequence>
<dbReference type="Proteomes" id="UP000182306">
    <property type="component" value="Chromosome"/>
</dbReference>
<reference evidence="1 2" key="1">
    <citation type="submission" date="2015-10" db="EMBL/GenBank/DDBJ databases">
        <title>Genomic differences between typical nodule nitrogen-fixing rhizobial strains and those coming from bean seeds.</title>
        <authorList>
            <person name="Peralta H."/>
            <person name="Aguilar-Vera A."/>
            <person name="Diaz R."/>
            <person name="Mora Y."/>
            <person name="Martinez-Batallar G."/>
            <person name="Salazar E."/>
            <person name="Vargas-Lagunas C."/>
            <person name="Encarnacion S."/>
            <person name="Girard L."/>
            <person name="Mora J."/>
        </authorList>
    </citation>
    <scope>NUCLEOTIDE SEQUENCE [LARGE SCALE GENOMIC DNA]</scope>
    <source>
        <strain evidence="1 2">CFNEI 73</strain>
    </source>
</reference>
<accession>A0A1L3LLS9</accession>
<protein>
    <submittedName>
        <fullName evidence="1">Uncharacterized protein</fullName>
    </submittedName>
</protein>
<organism evidence="1 2">
    <name type="scientific">Sinorhizobium americanum</name>
    <dbReference type="NCBI Taxonomy" id="194963"/>
    <lineage>
        <taxon>Bacteria</taxon>
        <taxon>Pseudomonadati</taxon>
        <taxon>Pseudomonadota</taxon>
        <taxon>Alphaproteobacteria</taxon>
        <taxon>Hyphomicrobiales</taxon>
        <taxon>Rhizobiaceae</taxon>
        <taxon>Sinorhizobium/Ensifer group</taxon>
        <taxon>Sinorhizobium</taxon>
    </lineage>
</organism>
<proteinExistence type="predicted"/>
<gene>
    <name evidence="1" type="ORF">SAMCFNEI73_Ch1767</name>
</gene>
<keyword evidence="2" id="KW-1185">Reference proteome</keyword>